<evidence type="ECO:0000259" key="7">
    <source>
        <dbReference type="Pfam" id="PF13525"/>
    </source>
</evidence>
<comment type="function">
    <text evidence="4">Part of the outer membrane protein assembly complex, which is involved in assembly and insertion of beta-barrel proteins into the outer membrane.</text>
</comment>
<dbReference type="GO" id="GO:0043165">
    <property type="term" value="P:Gram-negative-bacterium-type cell outer membrane assembly"/>
    <property type="evidence" value="ECO:0007669"/>
    <property type="project" value="UniProtKB-UniRule"/>
</dbReference>
<dbReference type="AlphaFoldDB" id="A0A328BHM9"/>
<dbReference type="Gene3D" id="1.25.40.10">
    <property type="entry name" value="Tetratricopeptide repeat domain"/>
    <property type="match status" value="1"/>
</dbReference>
<reference evidence="8 9" key="1">
    <citation type="submission" date="2018-05" db="EMBL/GenBank/DDBJ databases">
        <authorList>
            <person name="Lanie J.A."/>
            <person name="Ng W.-L."/>
            <person name="Kazmierczak K.M."/>
            <person name="Andrzejewski T.M."/>
            <person name="Davidsen T.M."/>
            <person name="Wayne K.J."/>
            <person name="Tettelin H."/>
            <person name="Glass J.I."/>
            <person name="Rusch D."/>
            <person name="Podicherti R."/>
            <person name="Tsui H.-C.T."/>
            <person name="Winkler M.E."/>
        </authorList>
    </citation>
    <scope>NUCLEOTIDE SEQUENCE [LARGE SCALE GENOMIC DNA]</scope>
    <source>
        <strain evidence="8 9">BUT-10</strain>
    </source>
</reference>
<dbReference type="InterPro" id="IPR017689">
    <property type="entry name" value="BamD"/>
</dbReference>
<dbReference type="GO" id="GO:0009279">
    <property type="term" value="C:cell outer membrane"/>
    <property type="evidence" value="ECO:0007669"/>
    <property type="project" value="UniProtKB-SubCell"/>
</dbReference>
<evidence type="ECO:0000313" key="8">
    <source>
        <dbReference type="EMBL" id="RAK66457.1"/>
    </source>
</evidence>
<keyword evidence="9" id="KW-1185">Reference proteome</keyword>
<comment type="subcellular location">
    <subcellularLocation>
        <location evidence="4">Cell outer membrane</location>
        <topology evidence="4">Lipid-anchor</topology>
    </subcellularLocation>
</comment>
<dbReference type="EMBL" id="QFYS01000003">
    <property type="protein sequence ID" value="RAK66457.1"/>
    <property type="molecule type" value="Genomic_DNA"/>
</dbReference>
<dbReference type="GO" id="GO:0051205">
    <property type="term" value="P:protein insertion into membrane"/>
    <property type="evidence" value="ECO:0007669"/>
    <property type="project" value="UniProtKB-UniRule"/>
</dbReference>
<keyword evidence="3 4" id="KW-0998">Cell outer membrane</keyword>
<keyword evidence="4" id="KW-0564">Palmitate</keyword>
<feature type="chain" id="PRO_5016472410" description="Outer membrane protein assembly factor BamD" evidence="6">
    <location>
        <begin position="26"/>
        <end position="334"/>
    </location>
</feature>
<gene>
    <name evidence="4" type="primary">bamD</name>
    <name evidence="8" type="ORF">DJ019_09450</name>
</gene>
<evidence type="ECO:0000256" key="2">
    <source>
        <dbReference type="ARBA" id="ARBA00023136"/>
    </source>
</evidence>
<keyword evidence="2 4" id="KW-0472">Membrane</keyword>
<keyword evidence="4" id="KW-0449">Lipoprotein</keyword>
<comment type="subunit">
    <text evidence="4">Part of the Bam complex.</text>
</comment>
<evidence type="ECO:0000256" key="5">
    <source>
        <dbReference type="SAM" id="MobiDB-lite"/>
    </source>
</evidence>
<evidence type="ECO:0000256" key="3">
    <source>
        <dbReference type="ARBA" id="ARBA00023237"/>
    </source>
</evidence>
<dbReference type="CDD" id="cd15830">
    <property type="entry name" value="BamD"/>
    <property type="match status" value="1"/>
</dbReference>
<comment type="caution">
    <text evidence="8">The sequence shown here is derived from an EMBL/GenBank/DDBJ whole genome shotgun (WGS) entry which is preliminary data.</text>
</comment>
<evidence type="ECO:0000256" key="4">
    <source>
        <dbReference type="HAMAP-Rule" id="MF_00922"/>
    </source>
</evidence>
<dbReference type="OrthoDB" id="9804044at2"/>
<feature type="region of interest" description="Disordered" evidence="5">
    <location>
        <begin position="285"/>
        <end position="334"/>
    </location>
</feature>
<comment type="similarity">
    <text evidence="4">Belongs to the BamD family.</text>
</comment>
<organism evidence="8 9">
    <name type="scientific">Phenylobacterium kunshanense</name>
    <dbReference type="NCBI Taxonomy" id="1445034"/>
    <lineage>
        <taxon>Bacteria</taxon>
        <taxon>Pseudomonadati</taxon>
        <taxon>Pseudomonadota</taxon>
        <taxon>Alphaproteobacteria</taxon>
        <taxon>Caulobacterales</taxon>
        <taxon>Caulobacteraceae</taxon>
        <taxon>Phenylobacterium</taxon>
    </lineage>
</organism>
<evidence type="ECO:0000313" key="9">
    <source>
        <dbReference type="Proteomes" id="UP000249524"/>
    </source>
</evidence>
<protein>
    <recommendedName>
        <fullName evidence="4">Outer membrane protein assembly factor BamD</fullName>
    </recommendedName>
</protein>
<sequence>MSSVRTATRVVLVATTCALALSACASNKKDKPRLAYEERPVELLYATGADRLDRRQWNQAVNYFQEVERQHPYSEWSRRAILMQAYAHYQGNDYAEAIGDADRFISLYPGNPTAAYAHYIKAICYFEQIVDVNRDQAATGQALAALRDVVQRYPRTEYAADARLKIDMVNDQLAGKEMTIGRWYLRNGDTLAAVGRFKTVIDRYQTTSHTPEALHRLVEGYLTLGLVEEAKRNGAVLGYNYPGDPWYADAYRLLTSKGLRPAVEPKADGGRGILRLPFTRDKQRTLEPPQAEDPNAAVAASKRTKKRKLFSWPMGGGKDPTPASDASATVPEPK</sequence>
<dbReference type="Pfam" id="PF13525">
    <property type="entry name" value="YfiO"/>
    <property type="match status" value="1"/>
</dbReference>
<feature type="domain" description="Outer membrane lipoprotein BamD-like" evidence="7">
    <location>
        <begin position="40"/>
        <end position="232"/>
    </location>
</feature>
<evidence type="ECO:0000256" key="1">
    <source>
        <dbReference type="ARBA" id="ARBA00022729"/>
    </source>
</evidence>
<feature type="signal peptide" evidence="6">
    <location>
        <begin position="1"/>
        <end position="25"/>
    </location>
</feature>
<dbReference type="PROSITE" id="PS51257">
    <property type="entry name" value="PROKAR_LIPOPROTEIN"/>
    <property type="match status" value="1"/>
</dbReference>
<evidence type="ECO:0000256" key="6">
    <source>
        <dbReference type="SAM" id="SignalP"/>
    </source>
</evidence>
<accession>A0A328BHM9</accession>
<proteinExistence type="inferred from homology"/>
<dbReference type="HAMAP" id="MF_00922">
    <property type="entry name" value="OM_assembly_BamD"/>
    <property type="match status" value="1"/>
</dbReference>
<dbReference type="NCBIfam" id="TIGR03302">
    <property type="entry name" value="OM_YfiO"/>
    <property type="match status" value="1"/>
</dbReference>
<name>A0A328BHM9_9CAUL</name>
<keyword evidence="1 4" id="KW-0732">Signal</keyword>
<dbReference type="Proteomes" id="UP000249524">
    <property type="component" value="Unassembled WGS sequence"/>
</dbReference>
<dbReference type="InterPro" id="IPR039565">
    <property type="entry name" value="BamD-like"/>
</dbReference>
<dbReference type="InterPro" id="IPR011990">
    <property type="entry name" value="TPR-like_helical_dom_sf"/>
</dbReference>
<dbReference type="SUPFAM" id="SSF48452">
    <property type="entry name" value="TPR-like"/>
    <property type="match status" value="1"/>
</dbReference>